<gene>
    <name evidence="1" type="ORF">ACFPT7_19665</name>
</gene>
<name>A0ABW1EMK8_9BACT</name>
<reference evidence="2" key="1">
    <citation type="journal article" date="2019" name="Int. J. Syst. Evol. Microbiol.">
        <title>The Global Catalogue of Microorganisms (GCM) 10K type strain sequencing project: providing services to taxonomists for standard genome sequencing and annotation.</title>
        <authorList>
            <consortium name="The Broad Institute Genomics Platform"/>
            <consortium name="The Broad Institute Genome Sequencing Center for Infectious Disease"/>
            <person name="Wu L."/>
            <person name="Ma J."/>
        </authorList>
    </citation>
    <scope>NUCLEOTIDE SEQUENCE [LARGE SCALE GENOMIC DNA]</scope>
    <source>
        <strain evidence="2">JCM 4087</strain>
    </source>
</reference>
<sequence length="123" mass="13269">MSELYSSKLSTCGVWGGAGWSETIICAVWDASCKMIAEGRFTVRGKLDIGDGGVVDANKLASIKQTNAVEVISKPARQTSPPVETRRTTRNGIPLLHVKPGSFRVTPELVHEQREELSEASNG</sequence>
<accession>A0ABW1EMK8</accession>
<evidence type="ECO:0000313" key="1">
    <source>
        <dbReference type="EMBL" id="MFC5864535.1"/>
    </source>
</evidence>
<dbReference type="RefSeq" id="WP_263333030.1">
    <property type="nucleotide sequence ID" value="NZ_JAGSYH010000001.1"/>
</dbReference>
<keyword evidence="2" id="KW-1185">Reference proteome</keyword>
<organism evidence="1 2">
    <name type="scientific">Acidicapsa dinghuensis</name>
    <dbReference type="NCBI Taxonomy" id="2218256"/>
    <lineage>
        <taxon>Bacteria</taxon>
        <taxon>Pseudomonadati</taxon>
        <taxon>Acidobacteriota</taxon>
        <taxon>Terriglobia</taxon>
        <taxon>Terriglobales</taxon>
        <taxon>Acidobacteriaceae</taxon>
        <taxon>Acidicapsa</taxon>
    </lineage>
</organism>
<proteinExistence type="predicted"/>
<protein>
    <submittedName>
        <fullName evidence="1">Uncharacterized protein</fullName>
    </submittedName>
</protein>
<evidence type="ECO:0000313" key="2">
    <source>
        <dbReference type="Proteomes" id="UP001596091"/>
    </source>
</evidence>
<comment type="caution">
    <text evidence="1">The sequence shown here is derived from an EMBL/GenBank/DDBJ whole genome shotgun (WGS) entry which is preliminary data.</text>
</comment>
<dbReference type="Proteomes" id="UP001596091">
    <property type="component" value="Unassembled WGS sequence"/>
</dbReference>
<dbReference type="EMBL" id="JBHSPH010000010">
    <property type="protein sequence ID" value="MFC5864535.1"/>
    <property type="molecule type" value="Genomic_DNA"/>
</dbReference>